<dbReference type="SUPFAM" id="SSF56672">
    <property type="entry name" value="DNA/RNA polymerases"/>
    <property type="match status" value="1"/>
</dbReference>
<dbReference type="Gene3D" id="3.10.10.10">
    <property type="entry name" value="HIV Type 1 Reverse Transcriptase, subunit A, domain 1"/>
    <property type="match status" value="1"/>
</dbReference>
<comment type="similarity">
    <text evidence="1">Belongs to the beta type-B retroviral polymerase family. HERV class-II K(HML-2) pol subfamily.</text>
</comment>
<dbReference type="PANTHER" id="PTHR33050:SF7">
    <property type="entry name" value="RIBONUCLEASE H"/>
    <property type="match status" value="1"/>
</dbReference>
<accession>A0AAE0QAE7</accession>
<name>A0AAE0QAE7_9TELE</name>
<dbReference type="Gene3D" id="3.30.70.270">
    <property type="match status" value="1"/>
</dbReference>
<dbReference type="PROSITE" id="PS50878">
    <property type="entry name" value="RT_POL"/>
    <property type="match status" value="1"/>
</dbReference>
<evidence type="ECO:0000259" key="3">
    <source>
        <dbReference type="PROSITE" id="PS50878"/>
    </source>
</evidence>
<dbReference type="InterPro" id="IPR043502">
    <property type="entry name" value="DNA/RNA_pol_sf"/>
</dbReference>
<evidence type="ECO:0000313" key="5">
    <source>
        <dbReference type="Proteomes" id="UP001274896"/>
    </source>
</evidence>
<dbReference type="EC" id="3.1.26.4" evidence="2"/>
<proteinExistence type="inferred from homology"/>
<evidence type="ECO:0000256" key="1">
    <source>
        <dbReference type="ARBA" id="ARBA00010879"/>
    </source>
</evidence>
<protein>
    <recommendedName>
        <fullName evidence="2">ribonuclease H</fullName>
        <ecNumber evidence="2">3.1.26.4</ecNumber>
    </recommendedName>
</protein>
<organism evidence="4 5">
    <name type="scientific">Hemibagrus guttatus</name>
    <dbReference type="NCBI Taxonomy" id="175788"/>
    <lineage>
        <taxon>Eukaryota</taxon>
        <taxon>Metazoa</taxon>
        <taxon>Chordata</taxon>
        <taxon>Craniata</taxon>
        <taxon>Vertebrata</taxon>
        <taxon>Euteleostomi</taxon>
        <taxon>Actinopterygii</taxon>
        <taxon>Neopterygii</taxon>
        <taxon>Teleostei</taxon>
        <taxon>Ostariophysi</taxon>
        <taxon>Siluriformes</taxon>
        <taxon>Bagridae</taxon>
        <taxon>Hemibagrus</taxon>
    </lineage>
</organism>
<dbReference type="EMBL" id="JAUCMX010000019">
    <property type="protein sequence ID" value="KAK3516127.1"/>
    <property type="molecule type" value="Genomic_DNA"/>
</dbReference>
<dbReference type="AlphaFoldDB" id="A0AAE0QAE7"/>
<dbReference type="InterPro" id="IPR043128">
    <property type="entry name" value="Rev_trsase/Diguanyl_cyclase"/>
</dbReference>
<reference evidence="4" key="1">
    <citation type="submission" date="2023-06" db="EMBL/GenBank/DDBJ databases">
        <title>Male Hemibagrus guttatus genome.</title>
        <authorList>
            <person name="Bian C."/>
        </authorList>
    </citation>
    <scope>NUCLEOTIDE SEQUENCE</scope>
    <source>
        <strain evidence="4">Male_cb2023</strain>
        <tissue evidence="4">Muscle</tissue>
    </source>
</reference>
<dbReference type="Proteomes" id="UP001274896">
    <property type="component" value="Unassembled WGS sequence"/>
</dbReference>
<dbReference type="GO" id="GO:0004523">
    <property type="term" value="F:RNA-DNA hybrid ribonuclease activity"/>
    <property type="evidence" value="ECO:0007669"/>
    <property type="project" value="UniProtKB-EC"/>
</dbReference>
<dbReference type="InterPro" id="IPR052055">
    <property type="entry name" value="Hepadnavirus_pol/RT"/>
</dbReference>
<evidence type="ECO:0000313" key="4">
    <source>
        <dbReference type="EMBL" id="KAK3516127.1"/>
    </source>
</evidence>
<comment type="caution">
    <text evidence="4">The sequence shown here is derived from an EMBL/GenBank/DDBJ whole genome shotgun (WGS) entry which is preliminary data.</text>
</comment>
<sequence>MGPALAPTPLLTLSLGQPGSMEASARCLSVGPGYRKERVQDSVCHPSSSVSRSAAYYHRDSGFYSRHFIVSKKDGGLSPVLDLQVLNSALRKFRFKMLMMKLIASQIRSKDWFVTMDLKYAYFHIGVRKFLRFAFGGEVYQFRVLPFGLALSLRTFTKCIDAALAPLHLQSIHVLNYLDDWLILAHSKAMAASHQEVVLAHMRSLGLKINPEKCVLSPSQRTTFLGVIPP</sequence>
<keyword evidence="5" id="KW-1185">Reference proteome</keyword>
<dbReference type="PANTHER" id="PTHR33050">
    <property type="entry name" value="REVERSE TRANSCRIPTASE DOMAIN-CONTAINING PROTEIN"/>
    <property type="match status" value="1"/>
</dbReference>
<dbReference type="CDD" id="cd03714">
    <property type="entry name" value="RT_DIRS1"/>
    <property type="match status" value="1"/>
</dbReference>
<evidence type="ECO:0000256" key="2">
    <source>
        <dbReference type="ARBA" id="ARBA00012180"/>
    </source>
</evidence>
<feature type="domain" description="Reverse transcriptase" evidence="3">
    <location>
        <begin position="51"/>
        <end position="229"/>
    </location>
</feature>
<dbReference type="Pfam" id="PF00078">
    <property type="entry name" value="RVT_1"/>
    <property type="match status" value="1"/>
</dbReference>
<gene>
    <name evidence="4" type="ORF">QTP70_005368</name>
</gene>
<dbReference type="InterPro" id="IPR000477">
    <property type="entry name" value="RT_dom"/>
</dbReference>